<dbReference type="InterPro" id="IPR043147">
    <property type="entry name" value="Penicillin_amidase_A-knob"/>
</dbReference>
<evidence type="ECO:0000256" key="4">
    <source>
        <dbReference type="PIRSR" id="PIRSR001227-1"/>
    </source>
</evidence>
<keyword evidence="5" id="KW-0479">Metal-binding</keyword>
<dbReference type="InterPro" id="IPR014395">
    <property type="entry name" value="Pen/GL7ACA/AHL_acylase"/>
</dbReference>
<dbReference type="PIRSF" id="PIRSF001227">
    <property type="entry name" value="Pen_acylase"/>
    <property type="match status" value="1"/>
</dbReference>
<dbReference type="PANTHER" id="PTHR34218:SF4">
    <property type="entry name" value="ACYL-HOMOSERINE LACTONE ACYLASE QUIP"/>
    <property type="match status" value="1"/>
</dbReference>
<evidence type="ECO:0000313" key="7">
    <source>
        <dbReference type="EMBL" id="RJT88388.1"/>
    </source>
</evidence>
<dbReference type="AlphaFoldDB" id="A0A3A5MMP0"/>
<comment type="similarity">
    <text evidence="1">Belongs to the peptidase S45 family.</text>
</comment>
<feature type="transmembrane region" description="Helical" evidence="6">
    <location>
        <begin position="16"/>
        <end position="37"/>
    </location>
</feature>
<dbReference type="RefSeq" id="WP_119974701.1">
    <property type="nucleotide sequence ID" value="NZ_JBHSQA010000002.1"/>
</dbReference>
<keyword evidence="6" id="KW-1133">Transmembrane helix</keyword>
<keyword evidence="5" id="KW-0106">Calcium</keyword>
<feature type="binding site" evidence="5">
    <location>
        <position position="206"/>
    </location>
    <ligand>
        <name>Ca(2+)</name>
        <dbReference type="ChEBI" id="CHEBI:29108"/>
    </ligand>
</feature>
<dbReference type="InterPro" id="IPR002692">
    <property type="entry name" value="S45"/>
</dbReference>
<organism evidence="7 8">
    <name type="scientific">Cryobacterium melibiosiphilum</name>
    <dbReference type="NCBI Taxonomy" id="995039"/>
    <lineage>
        <taxon>Bacteria</taxon>
        <taxon>Bacillati</taxon>
        <taxon>Actinomycetota</taxon>
        <taxon>Actinomycetes</taxon>
        <taxon>Micrococcales</taxon>
        <taxon>Microbacteriaceae</taxon>
        <taxon>Cryobacterium</taxon>
    </lineage>
</organism>
<protein>
    <submittedName>
        <fullName evidence="7">Penicillin acylase family protein</fullName>
    </submittedName>
</protein>
<dbReference type="InterPro" id="IPR043146">
    <property type="entry name" value="Penicillin_amidase_N_B-knob"/>
</dbReference>
<dbReference type="OrthoDB" id="9759796at2"/>
<evidence type="ECO:0000256" key="6">
    <source>
        <dbReference type="SAM" id="Phobius"/>
    </source>
</evidence>
<evidence type="ECO:0000313" key="8">
    <source>
        <dbReference type="Proteomes" id="UP000272015"/>
    </source>
</evidence>
<comment type="cofactor">
    <cofactor evidence="5">
        <name>Ca(2+)</name>
        <dbReference type="ChEBI" id="CHEBI:29108"/>
    </cofactor>
    <text evidence="5">Binds 1 Ca(2+) ion per dimer.</text>
</comment>
<dbReference type="Gene3D" id="3.60.20.10">
    <property type="entry name" value="Glutamine Phosphoribosylpyrophosphate, subunit 1, domain 1"/>
    <property type="match status" value="1"/>
</dbReference>
<dbReference type="GO" id="GO:0046872">
    <property type="term" value="F:metal ion binding"/>
    <property type="evidence" value="ECO:0007669"/>
    <property type="project" value="UniProtKB-KW"/>
</dbReference>
<feature type="binding site" evidence="5">
    <location>
        <position position="379"/>
    </location>
    <ligand>
        <name>Ca(2+)</name>
        <dbReference type="ChEBI" id="CHEBI:29108"/>
    </ligand>
</feature>
<dbReference type="SUPFAM" id="SSF56235">
    <property type="entry name" value="N-terminal nucleophile aminohydrolases (Ntn hydrolases)"/>
    <property type="match status" value="1"/>
</dbReference>
<feature type="binding site" evidence="5">
    <location>
        <position position="376"/>
    </location>
    <ligand>
        <name>Ca(2+)</name>
        <dbReference type="ChEBI" id="CHEBI:29108"/>
    </ligand>
</feature>
<keyword evidence="8" id="KW-1185">Reference proteome</keyword>
<dbReference type="PANTHER" id="PTHR34218">
    <property type="entry name" value="PEPTIDASE S45 PENICILLIN AMIDASE"/>
    <property type="match status" value="1"/>
</dbReference>
<evidence type="ECO:0000256" key="1">
    <source>
        <dbReference type="ARBA" id="ARBA00006586"/>
    </source>
</evidence>
<dbReference type="Pfam" id="PF01804">
    <property type="entry name" value="Penicil_amidase"/>
    <property type="match status" value="1"/>
</dbReference>
<accession>A0A3A5MMP0</accession>
<name>A0A3A5MMP0_9MICO</name>
<gene>
    <name evidence="7" type="ORF">D6T64_11000</name>
</gene>
<comment type="caution">
    <text evidence="7">The sequence shown here is derived from an EMBL/GenBank/DDBJ whole genome shotgun (WGS) entry which is preliminary data.</text>
</comment>
<evidence type="ECO:0000256" key="5">
    <source>
        <dbReference type="PIRSR" id="PIRSR001227-2"/>
    </source>
</evidence>
<keyword evidence="6" id="KW-0812">Transmembrane</keyword>
<dbReference type="Gene3D" id="2.30.120.10">
    <property type="match status" value="1"/>
</dbReference>
<reference evidence="7 8" key="1">
    <citation type="submission" date="2018-09" db="EMBL/GenBank/DDBJ databases">
        <title>Novel species of Cryobacterium.</title>
        <authorList>
            <person name="Liu Q."/>
            <person name="Xin Y.-H."/>
        </authorList>
    </citation>
    <scope>NUCLEOTIDE SEQUENCE [LARGE SCALE GENOMIC DNA]</scope>
    <source>
        <strain evidence="7 8">Hh39</strain>
    </source>
</reference>
<keyword evidence="6" id="KW-0472">Membrane</keyword>
<dbReference type="InterPro" id="IPR029055">
    <property type="entry name" value="Ntn_hydrolases_N"/>
</dbReference>
<dbReference type="Gene3D" id="1.10.439.10">
    <property type="entry name" value="Penicillin Amidohydrolase, domain 1"/>
    <property type="match status" value="1"/>
</dbReference>
<keyword evidence="2" id="KW-0378">Hydrolase</keyword>
<dbReference type="Gene3D" id="1.10.1400.10">
    <property type="match status" value="1"/>
</dbReference>
<feature type="active site" description="Nucleophile" evidence="4">
    <location>
        <position position="298"/>
    </location>
</feature>
<keyword evidence="3" id="KW-0865">Zymogen</keyword>
<sequence>MGTDLPRSKRHRRVHAGILLLASLVVLVLIATGVGVFTVTRSFPQLAGTLELAGLDAETTVYRDEAGVPQIVADTAGDLFRAQGFVHAQDRFWEMDFRRHVTSGRLAELFGESQLPTDTFIRTLGWRVVAEAEVAQLDPTTLGYYEAYAEGVNAYLDTHRGAELSLEYAVLGLQNPEYEPELWTPADSVAWLKAMAWDLRSNLDDEIDRALLGADLTPEQVAGLHPTYPYDSHPTIVDGTALETAPVATAATTATDAPGPPAEASVATGDTRAVLSNLRARLATLPELLGPAGGEIGSNSWVVSGAHTATGAPLLANDPHLGPALPSVWYQVGLRCRSVTADCPFDVAGYSFAGLPGVVIGHNQRIAWGFTNLGPDVADLYLERVTGDSYEYDGQQKPLTVRQETILVAGGGPVTIDVRATEHGPLVSGLAGTDFERISGATKTELSLQWTALTPGRTASAIFALNSATNFTSFRAAASLFDVPAQNLMYADVDGNIGYQAPGAIPVRRTGDGTVPVPGWTSEYGWTGTIPFDALPQVYNPASGYIVSANNAAVGPDYPYLLTADWDQGYRAEQITGRLQQLVDAGTPMTAAMMSDIQGDNHSAIAAALVPVLQALPVSGDTAAARELFDGWDFELEAGSGAAAYFSVFWRVLLEQLFADLPEGTAMVGGQRSFAVVETLLGQPDSERWVNAAAAATTAVDQRGDAYADLPEAASGPRDLALARALVDAAAEARDLLGSNPERWEWGQIHELELTHASFGTSGIAPLEWLFNRGPYAVAGGSSVVNAVGWDANGGYGEGFDANWVPSMRLVVDLADFDASTWVNLTGASGHAFHPNYVDQAPLWQNQQTRPWRFTRAAVEDGMRNRLTLTPVADAGG</sequence>
<dbReference type="EMBL" id="QZVS01000083">
    <property type="protein sequence ID" value="RJT88388.1"/>
    <property type="molecule type" value="Genomic_DNA"/>
</dbReference>
<proteinExistence type="inferred from homology"/>
<dbReference type="GO" id="GO:0016811">
    <property type="term" value="F:hydrolase activity, acting on carbon-nitrogen (but not peptide) bonds, in linear amides"/>
    <property type="evidence" value="ECO:0007669"/>
    <property type="project" value="InterPro"/>
</dbReference>
<dbReference type="CDD" id="cd03747">
    <property type="entry name" value="Ntn_PGA_like"/>
    <property type="match status" value="1"/>
</dbReference>
<dbReference type="Proteomes" id="UP000272015">
    <property type="component" value="Unassembled WGS sequence"/>
</dbReference>
<evidence type="ECO:0000256" key="2">
    <source>
        <dbReference type="ARBA" id="ARBA00022801"/>
    </source>
</evidence>
<dbReference type="InterPro" id="IPR023343">
    <property type="entry name" value="Penicillin_amidase_dom1"/>
</dbReference>
<dbReference type="GO" id="GO:0017000">
    <property type="term" value="P:antibiotic biosynthetic process"/>
    <property type="evidence" value="ECO:0007669"/>
    <property type="project" value="InterPro"/>
</dbReference>
<evidence type="ECO:0000256" key="3">
    <source>
        <dbReference type="ARBA" id="ARBA00023145"/>
    </source>
</evidence>